<dbReference type="Proteomes" id="UP000799302">
    <property type="component" value="Unassembled WGS sequence"/>
</dbReference>
<reference evidence="2" key="1">
    <citation type="journal article" date="2020" name="Stud. Mycol.">
        <title>101 Dothideomycetes genomes: a test case for predicting lifestyles and emergence of pathogens.</title>
        <authorList>
            <person name="Haridas S."/>
            <person name="Albert R."/>
            <person name="Binder M."/>
            <person name="Bloem J."/>
            <person name="Labutti K."/>
            <person name="Salamov A."/>
            <person name="Andreopoulos B."/>
            <person name="Baker S."/>
            <person name="Barry K."/>
            <person name="Bills G."/>
            <person name="Bluhm B."/>
            <person name="Cannon C."/>
            <person name="Castanera R."/>
            <person name="Culley D."/>
            <person name="Daum C."/>
            <person name="Ezra D."/>
            <person name="Gonzalez J."/>
            <person name="Henrissat B."/>
            <person name="Kuo A."/>
            <person name="Liang C."/>
            <person name="Lipzen A."/>
            <person name="Lutzoni F."/>
            <person name="Magnuson J."/>
            <person name="Mondo S."/>
            <person name="Nolan M."/>
            <person name="Ohm R."/>
            <person name="Pangilinan J."/>
            <person name="Park H.-J."/>
            <person name="Ramirez L."/>
            <person name="Alfaro M."/>
            <person name="Sun H."/>
            <person name="Tritt A."/>
            <person name="Yoshinaga Y."/>
            <person name="Zwiers L.-H."/>
            <person name="Turgeon B."/>
            <person name="Goodwin S."/>
            <person name="Spatafora J."/>
            <person name="Crous P."/>
            <person name="Grigoriev I."/>
        </authorList>
    </citation>
    <scope>NUCLEOTIDE SEQUENCE</scope>
    <source>
        <strain evidence="2">CBS 115976</strain>
    </source>
</reference>
<feature type="region of interest" description="Disordered" evidence="1">
    <location>
        <begin position="1"/>
        <end position="24"/>
    </location>
</feature>
<dbReference type="OrthoDB" id="5413827at2759"/>
<name>A0A6A6TY55_9PEZI</name>
<dbReference type="EMBL" id="MU004243">
    <property type="protein sequence ID" value="KAF2664271.1"/>
    <property type="molecule type" value="Genomic_DNA"/>
</dbReference>
<feature type="compositionally biased region" description="Basic residues" evidence="1">
    <location>
        <begin position="59"/>
        <end position="75"/>
    </location>
</feature>
<dbReference type="PANTHER" id="PTHR42085:SF8">
    <property type="entry name" value="F-BOX DOMAIN-CONTAINING PROTEIN"/>
    <property type="match status" value="1"/>
</dbReference>
<accession>A0A6A6TY55</accession>
<evidence type="ECO:0000313" key="2">
    <source>
        <dbReference type="EMBL" id="KAF2664271.1"/>
    </source>
</evidence>
<feature type="region of interest" description="Disordered" evidence="1">
    <location>
        <begin position="42"/>
        <end position="75"/>
    </location>
</feature>
<evidence type="ECO:0000313" key="3">
    <source>
        <dbReference type="Proteomes" id="UP000799302"/>
    </source>
</evidence>
<proteinExistence type="predicted"/>
<evidence type="ECO:0000256" key="1">
    <source>
        <dbReference type="SAM" id="MobiDB-lite"/>
    </source>
</evidence>
<evidence type="ECO:0008006" key="4">
    <source>
        <dbReference type="Google" id="ProtNLM"/>
    </source>
</evidence>
<dbReference type="AlphaFoldDB" id="A0A6A6TY55"/>
<protein>
    <recommendedName>
        <fullName evidence="4">F-box domain-containing protein</fullName>
    </recommendedName>
</protein>
<dbReference type="InterPro" id="IPR038883">
    <property type="entry name" value="AN11006-like"/>
</dbReference>
<organism evidence="2 3">
    <name type="scientific">Microthyrium microscopicum</name>
    <dbReference type="NCBI Taxonomy" id="703497"/>
    <lineage>
        <taxon>Eukaryota</taxon>
        <taxon>Fungi</taxon>
        <taxon>Dikarya</taxon>
        <taxon>Ascomycota</taxon>
        <taxon>Pezizomycotina</taxon>
        <taxon>Dothideomycetes</taxon>
        <taxon>Dothideomycetes incertae sedis</taxon>
        <taxon>Microthyriales</taxon>
        <taxon>Microthyriaceae</taxon>
        <taxon>Microthyrium</taxon>
    </lineage>
</organism>
<sequence length="363" mass="41306">MAQTQSEAALIASAGYGDPRYPPRKRAKVSYIEVEEFADYDTDVDVDDNDGDENDSPKKHVSRRKAATRGLTKRRGNQKEHGIFPFMKLPGEIRNLIYEFCLKIDPATPIDILHPGSTQPGKIRVLKRKQNSLAFLTNGPCDNSNSAFNYPDHVRVPHIISKVLVLNKAIALEASRFLYENTFNFCTPRAAQTFLAVIGPDNLRRITHVTFDRKSKSMISRQHEMFMAFVMLQPCVGIKSIVFAGYFPQPYSSKVILHAAENKWNMSFFASMIFEDCGSWYRSIALARRNIYAGLTVLTIRPRTYGFMIHSYLRNQAYSPAWIADFHAKTDQNVAMADCFEADMKLLLKKKLTFPHVDDQGNF</sequence>
<keyword evidence="3" id="KW-1185">Reference proteome</keyword>
<feature type="compositionally biased region" description="Acidic residues" evidence="1">
    <location>
        <begin position="42"/>
        <end position="54"/>
    </location>
</feature>
<gene>
    <name evidence="2" type="ORF">BT63DRAFT_465127</name>
</gene>
<dbReference type="PANTHER" id="PTHR42085">
    <property type="entry name" value="F-BOX DOMAIN-CONTAINING PROTEIN"/>
    <property type="match status" value="1"/>
</dbReference>